<proteinExistence type="predicted"/>
<dbReference type="SMART" id="SM00369">
    <property type="entry name" value="LRR_TYP"/>
    <property type="match status" value="3"/>
</dbReference>
<dbReference type="InterPro" id="IPR050836">
    <property type="entry name" value="SDS22/Internalin_LRR"/>
</dbReference>
<protein>
    <submittedName>
        <fullName evidence="3">Uncharacterized protein</fullName>
    </submittedName>
</protein>
<dbReference type="InterPro" id="IPR003591">
    <property type="entry name" value="Leu-rich_rpt_typical-subtyp"/>
</dbReference>
<comment type="caution">
    <text evidence="3">The sequence shown here is derived from an EMBL/GenBank/DDBJ whole genome shotgun (WGS) entry which is preliminary data.</text>
</comment>
<dbReference type="PROSITE" id="PS51450">
    <property type="entry name" value="LRR"/>
    <property type="match status" value="2"/>
</dbReference>
<dbReference type="InterPro" id="IPR025875">
    <property type="entry name" value="Leu-rich_rpt_4"/>
</dbReference>
<evidence type="ECO:0000313" key="4">
    <source>
        <dbReference type="Proteomes" id="UP000663852"/>
    </source>
</evidence>
<evidence type="ECO:0000256" key="1">
    <source>
        <dbReference type="ARBA" id="ARBA00022614"/>
    </source>
</evidence>
<keyword evidence="2" id="KW-0677">Repeat</keyword>
<dbReference type="InterPro" id="IPR032675">
    <property type="entry name" value="LRR_dom_sf"/>
</dbReference>
<dbReference type="Proteomes" id="UP000663852">
    <property type="component" value="Unassembled WGS sequence"/>
</dbReference>
<name>A0A815MP85_ADIRI</name>
<dbReference type="Pfam" id="PF13855">
    <property type="entry name" value="LRR_8"/>
    <property type="match status" value="1"/>
</dbReference>
<gene>
    <name evidence="3" type="ORF">EDS130_LOCUS37865</name>
</gene>
<dbReference type="Pfam" id="PF12799">
    <property type="entry name" value="LRR_4"/>
    <property type="match status" value="1"/>
</dbReference>
<sequence length="254" mass="28887">MLHYPASNSATMDRTNTFVSSLSLIDGNTPIPEILFCLKKLTGLTIVNGAFSDGIVPDSLANLQQVNTIQMLNSSIMNLTNQFSSLIHLYSLTLNNCSLSEIPSLSNMPYLRHVYLDNNRLSRIEGFRTDVDCLHVADNLFTEIPFFKTPTSLAILRMNNNPLKDISSIDSFTYLAILELRNTTLISIPSTIDKLQRLYHLDLSHNKLVHLPRSIFKLKYLAELYINNNMFSSEEIQTLRMEFSKTHPNMTLRI</sequence>
<dbReference type="PANTHER" id="PTHR46652">
    <property type="entry name" value="LEUCINE-RICH REPEAT AND IQ DOMAIN-CONTAINING PROTEIN 1-RELATED"/>
    <property type="match status" value="1"/>
</dbReference>
<evidence type="ECO:0000313" key="3">
    <source>
        <dbReference type="EMBL" id="CAF1425968.1"/>
    </source>
</evidence>
<dbReference type="SUPFAM" id="SSF52058">
    <property type="entry name" value="L domain-like"/>
    <property type="match status" value="1"/>
</dbReference>
<dbReference type="AlphaFoldDB" id="A0A815MP85"/>
<dbReference type="EMBL" id="CAJNOJ010000382">
    <property type="protein sequence ID" value="CAF1425968.1"/>
    <property type="molecule type" value="Genomic_DNA"/>
</dbReference>
<dbReference type="Gene3D" id="3.80.10.10">
    <property type="entry name" value="Ribonuclease Inhibitor"/>
    <property type="match status" value="2"/>
</dbReference>
<accession>A0A815MP85</accession>
<reference evidence="3" key="1">
    <citation type="submission" date="2021-02" db="EMBL/GenBank/DDBJ databases">
        <authorList>
            <person name="Nowell W R."/>
        </authorList>
    </citation>
    <scope>NUCLEOTIDE SEQUENCE</scope>
</reference>
<dbReference type="PANTHER" id="PTHR46652:SF3">
    <property type="entry name" value="LEUCINE-RICH REPEAT-CONTAINING PROTEIN 9"/>
    <property type="match status" value="1"/>
</dbReference>
<keyword evidence="1" id="KW-0433">Leucine-rich repeat</keyword>
<evidence type="ECO:0000256" key="2">
    <source>
        <dbReference type="ARBA" id="ARBA00022737"/>
    </source>
</evidence>
<dbReference type="InterPro" id="IPR001611">
    <property type="entry name" value="Leu-rich_rpt"/>
</dbReference>
<dbReference type="OrthoDB" id="1394818at2759"/>
<organism evidence="3 4">
    <name type="scientific">Adineta ricciae</name>
    <name type="common">Rotifer</name>
    <dbReference type="NCBI Taxonomy" id="249248"/>
    <lineage>
        <taxon>Eukaryota</taxon>
        <taxon>Metazoa</taxon>
        <taxon>Spiralia</taxon>
        <taxon>Gnathifera</taxon>
        <taxon>Rotifera</taxon>
        <taxon>Eurotatoria</taxon>
        <taxon>Bdelloidea</taxon>
        <taxon>Adinetida</taxon>
        <taxon>Adinetidae</taxon>
        <taxon>Adineta</taxon>
    </lineage>
</organism>